<dbReference type="InterPro" id="IPR029063">
    <property type="entry name" value="SAM-dependent_MTases_sf"/>
</dbReference>
<organism evidence="1 2">
    <name type="scientific">Thauera terpenica 58Eu</name>
    <dbReference type="NCBI Taxonomy" id="1348657"/>
    <lineage>
        <taxon>Bacteria</taxon>
        <taxon>Pseudomonadati</taxon>
        <taxon>Pseudomonadota</taxon>
        <taxon>Betaproteobacteria</taxon>
        <taxon>Rhodocyclales</taxon>
        <taxon>Zoogloeaceae</taxon>
        <taxon>Thauera</taxon>
    </lineage>
</organism>
<comment type="caution">
    <text evidence="1">The sequence shown here is derived from an EMBL/GenBank/DDBJ whole genome shotgun (WGS) entry which is preliminary data.</text>
</comment>
<accession>T0B1I3</accession>
<evidence type="ECO:0000313" key="1">
    <source>
        <dbReference type="EMBL" id="EPZ16638.1"/>
    </source>
</evidence>
<dbReference type="EMBL" id="ATJV01000043">
    <property type="protein sequence ID" value="EPZ16638.1"/>
    <property type="molecule type" value="Genomic_DNA"/>
</dbReference>
<dbReference type="Gene3D" id="3.40.50.150">
    <property type="entry name" value="Vaccinia Virus protein VP39"/>
    <property type="match status" value="1"/>
</dbReference>
<dbReference type="STRING" id="1348657.M622_12060"/>
<evidence type="ECO:0000313" key="2">
    <source>
        <dbReference type="Proteomes" id="UP000015455"/>
    </source>
</evidence>
<evidence type="ECO:0008006" key="3">
    <source>
        <dbReference type="Google" id="ProtNLM"/>
    </source>
</evidence>
<reference evidence="1 2" key="1">
    <citation type="submission" date="2013-06" db="EMBL/GenBank/DDBJ databases">
        <title>Draft genome sequence of Thauera terpenica.</title>
        <authorList>
            <person name="Liu B."/>
            <person name="Frostegard A.H."/>
            <person name="Shapleigh J.P."/>
        </authorList>
    </citation>
    <scope>NUCLEOTIDE SEQUENCE [LARGE SCALE GENOMIC DNA]</scope>
    <source>
        <strain evidence="1 2">58Eu</strain>
    </source>
</reference>
<name>T0B1I3_9RHOO</name>
<dbReference type="SUPFAM" id="SSF53335">
    <property type="entry name" value="S-adenosyl-L-methionine-dependent methyltransferases"/>
    <property type="match status" value="1"/>
</dbReference>
<dbReference type="AlphaFoldDB" id="T0B1I3"/>
<protein>
    <recommendedName>
        <fullName evidence="3">Methyltransferase type 11 domain-containing protein</fullName>
    </recommendedName>
</protein>
<keyword evidence="2" id="KW-1185">Reference proteome</keyword>
<dbReference type="eggNOG" id="COG2226">
    <property type="taxonomic scope" value="Bacteria"/>
</dbReference>
<dbReference type="Proteomes" id="UP000015455">
    <property type="component" value="Unassembled WGS sequence"/>
</dbReference>
<dbReference type="Pfam" id="PF13489">
    <property type="entry name" value="Methyltransf_23"/>
    <property type="match status" value="1"/>
</dbReference>
<sequence>MTDVGVFDVVGAFDVLEHIDEDERVLSNVFNAIKAGGFLIVTVPQHRWLWSPVDDYACHVRRYTRGELVGKIKAAGFDVVQVSSFVSLLLPLMWISRLLSRTKSVEPMSEFSIPGWLNRVLEAVMSLERRLIAWGLRFPAGGSLIVVGRKNRDSAQ</sequence>
<gene>
    <name evidence="1" type="ORF">M622_12060</name>
</gene>
<proteinExistence type="predicted"/>